<dbReference type="Proteomes" id="UP000688137">
    <property type="component" value="Unassembled WGS sequence"/>
</dbReference>
<keyword evidence="1" id="KW-0472">Membrane</keyword>
<feature type="transmembrane region" description="Helical" evidence="1">
    <location>
        <begin position="6"/>
        <end position="25"/>
    </location>
</feature>
<proteinExistence type="predicted"/>
<evidence type="ECO:0000256" key="1">
    <source>
        <dbReference type="SAM" id="Phobius"/>
    </source>
</evidence>
<sequence length="105" mass="12449">MLQQEQLFIVLIVLVIIAIIIAHLITKCQGREKEQQVKDRLRKKFIKNNIETLNDMNEEEALLLQETFKNTLENSKQGKIAKYDARMQKIQEIRQKTVKFILTHE</sequence>
<evidence type="ECO:0000313" key="3">
    <source>
        <dbReference type="Proteomes" id="UP000688137"/>
    </source>
</evidence>
<keyword evidence="3" id="KW-1185">Reference proteome</keyword>
<organism evidence="2 3">
    <name type="scientific">Paramecium primaurelia</name>
    <dbReference type="NCBI Taxonomy" id="5886"/>
    <lineage>
        <taxon>Eukaryota</taxon>
        <taxon>Sar</taxon>
        <taxon>Alveolata</taxon>
        <taxon>Ciliophora</taxon>
        <taxon>Intramacronucleata</taxon>
        <taxon>Oligohymenophorea</taxon>
        <taxon>Peniculida</taxon>
        <taxon>Parameciidae</taxon>
        <taxon>Paramecium</taxon>
    </lineage>
</organism>
<name>A0A8S1NQE1_PARPR</name>
<keyword evidence="1" id="KW-0812">Transmembrane</keyword>
<accession>A0A8S1NQE1</accession>
<protein>
    <submittedName>
        <fullName evidence="2">Uncharacterized protein</fullName>
    </submittedName>
</protein>
<dbReference type="Pfam" id="PF14163">
    <property type="entry name" value="SieB"/>
    <property type="match status" value="1"/>
</dbReference>
<reference evidence="2" key="1">
    <citation type="submission" date="2021-01" db="EMBL/GenBank/DDBJ databases">
        <authorList>
            <consortium name="Genoscope - CEA"/>
            <person name="William W."/>
        </authorList>
    </citation>
    <scope>NUCLEOTIDE SEQUENCE</scope>
</reference>
<keyword evidence="1" id="KW-1133">Transmembrane helix</keyword>
<dbReference type="OMA" id="KYDAGMQ"/>
<dbReference type="InterPro" id="IPR025982">
    <property type="entry name" value="SieB"/>
</dbReference>
<evidence type="ECO:0000313" key="2">
    <source>
        <dbReference type="EMBL" id="CAD8094432.1"/>
    </source>
</evidence>
<comment type="caution">
    <text evidence="2">The sequence shown here is derived from an EMBL/GenBank/DDBJ whole genome shotgun (WGS) entry which is preliminary data.</text>
</comment>
<dbReference type="EMBL" id="CAJJDM010000099">
    <property type="protein sequence ID" value="CAD8094432.1"/>
    <property type="molecule type" value="Genomic_DNA"/>
</dbReference>
<gene>
    <name evidence="2" type="ORF">PPRIM_AZ9-3.1.T0960016</name>
</gene>
<dbReference type="AlphaFoldDB" id="A0A8S1NQE1"/>